<evidence type="ECO:0000313" key="1">
    <source>
        <dbReference type="EMBL" id="QHU07256.1"/>
    </source>
</evidence>
<proteinExistence type="predicted"/>
<reference evidence="1" key="1">
    <citation type="journal article" date="2020" name="Nature">
        <title>Giant virus diversity and host interactions through global metagenomics.</title>
        <authorList>
            <person name="Schulz F."/>
            <person name="Roux S."/>
            <person name="Paez-Espino D."/>
            <person name="Jungbluth S."/>
            <person name="Walsh D.A."/>
            <person name="Denef V.J."/>
            <person name="McMahon K.D."/>
            <person name="Konstantinidis K.T."/>
            <person name="Eloe-Fadrosh E.A."/>
            <person name="Kyrpides N.C."/>
            <person name="Woyke T."/>
        </authorList>
    </citation>
    <scope>NUCLEOTIDE SEQUENCE</scope>
    <source>
        <strain evidence="1">GVMAG-S-1040241-154</strain>
    </source>
</reference>
<evidence type="ECO:0008006" key="2">
    <source>
        <dbReference type="Google" id="ProtNLM"/>
    </source>
</evidence>
<dbReference type="AlphaFoldDB" id="A0A6C0JR16"/>
<dbReference type="SUPFAM" id="SSF47095">
    <property type="entry name" value="HMG-box"/>
    <property type="match status" value="1"/>
</dbReference>
<organism evidence="1">
    <name type="scientific">viral metagenome</name>
    <dbReference type="NCBI Taxonomy" id="1070528"/>
    <lineage>
        <taxon>unclassified sequences</taxon>
        <taxon>metagenomes</taxon>
        <taxon>organismal metagenomes</taxon>
    </lineage>
</organism>
<dbReference type="Gene3D" id="1.10.30.10">
    <property type="entry name" value="High mobility group box domain"/>
    <property type="match status" value="1"/>
</dbReference>
<sequence>MSNLKDIINDFIIAIDKNKKYKLNELLKILNKAYDKNKIKRKPTKYNIFVKKHYTLLHNTYPFLSRGLIMRQCGIMWRTAKENNINPLEYNFEI</sequence>
<dbReference type="EMBL" id="MN740684">
    <property type="protein sequence ID" value="QHU07256.1"/>
    <property type="molecule type" value="Genomic_DNA"/>
</dbReference>
<protein>
    <recommendedName>
        <fullName evidence="2">HMG box domain-containing protein</fullName>
    </recommendedName>
</protein>
<name>A0A6C0JR16_9ZZZZ</name>
<accession>A0A6C0JR16</accession>
<dbReference type="InterPro" id="IPR036910">
    <property type="entry name" value="HMG_box_dom_sf"/>
</dbReference>